<sequence length="303" mass="34958">MKTSLDHLPDKKRRDLERIVQILFAEFEDAVSLATQKWKKQGRILKIILYGSHGRGDWVDDPVGGYFSDYDILVVVSDERLTDTLEFWAKADEHLLREVTIAKRISAPVNFIVHSLKDVNDQLQRGRPFFIDIARDGIALYESDGTEFAQPRELPPAEALKEAKAYFEKWYPSADAFLSMGRLAISEGNLNEAAFVYHQAAERLYHTVLLTLSLYSPKSHRLNFLRGQAEPLVHELIAVWPRDTRFAKRCFELLRQAYVGSRYSPQYRIRPEELEWLGERIELLQTVVKEACERHIAALEAAI</sequence>
<comment type="caution">
    <text evidence="2">The sequence shown here is derived from an EMBL/GenBank/DDBJ whole genome shotgun (WGS) entry which is preliminary data.</text>
</comment>
<evidence type="ECO:0000313" key="3">
    <source>
        <dbReference type="Proteomes" id="UP000608154"/>
    </source>
</evidence>
<dbReference type="PANTHER" id="PTHR33933:SF1">
    <property type="entry name" value="PROTEIN ADENYLYLTRANSFERASE MNTA-RELATED"/>
    <property type="match status" value="1"/>
</dbReference>
<dbReference type="SUPFAM" id="SSF81301">
    <property type="entry name" value="Nucleotidyltransferase"/>
    <property type="match status" value="1"/>
</dbReference>
<protein>
    <submittedName>
        <fullName evidence="2">Nucleotidyltransferase</fullName>
    </submittedName>
</protein>
<dbReference type="Gene3D" id="3.30.460.10">
    <property type="entry name" value="Beta Polymerase, domain 2"/>
    <property type="match status" value="1"/>
</dbReference>
<dbReference type="InterPro" id="IPR007842">
    <property type="entry name" value="HEPN_dom"/>
</dbReference>
<keyword evidence="3" id="KW-1185">Reference proteome</keyword>
<reference evidence="2" key="1">
    <citation type="journal article" date="2014" name="Int. J. Syst. Evol. Microbiol.">
        <title>Complete genome sequence of Corynebacterium casei LMG S-19264T (=DSM 44701T), isolated from a smear-ripened cheese.</title>
        <authorList>
            <consortium name="US DOE Joint Genome Institute (JGI-PGF)"/>
            <person name="Walter F."/>
            <person name="Albersmeier A."/>
            <person name="Kalinowski J."/>
            <person name="Ruckert C."/>
        </authorList>
    </citation>
    <scope>NUCLEOTIDE SEQUENCE</scope>
    <source>
        <strain evidence="2">CGMCC 1.15095</strain>
    </source>
</reference>
<dbReference type="Gene3D" id="1.20.120.330">
    <property type="entry name" value="Nucleotidyltransferases domain 2"/>
    <property type="match status" value="1"/>
</dbReference>
<dbReference type="InterPro" id="IPR043519">
    <property type="entry name" value="NT_sf"/>
</dbReference>
<dbReference type="EMBL" id="BMHK01000060">
    <property type="protein sequence ID" value="GGC16207.1"/>
    <property type="molecule type" value="Genomic_DNA"/>
</dbReference>
<dbReference type="CDD" id="cd05403">
    <property type="entry name" value="NT_KNTase_like"/>
    <property type="match status" value="1"/>
</dbReference>
<evidence type="ECO:0000313" key="2">
    <source>
        <dbReference type="EMBL" id="GGC16207.1"/>
    </source>
</evidence>
<gene>
    <name evidence="2" type="ORF">GCM10011494_38880</name>
</gene>
<dbReference type="PROSITE" id="PS50910">
    <property type="entry name" value="HEPN"/>
    <property type="match status" value="1"/>
</dbReference>
<dbReference type="PANTHER" id="PTHR33933">
    <property type="entry name" value="NUCLEOTIDYLTRANSFERASE"/>
    <property type="match status" value="1"/>
</dbReference>
<dbReference type="SUPFAM" id="SSF81593">
    <property type="entry name" value="Nucleotidyltransferase substrate binding subunit/domain"/>
    <property type="match status" value="1"/>
</dbReference>
<feature type="domain" description="HEPN" evidence="1">
    <location>
        <begin position="171"/>
        <end position="291"/>
    </location>
</feature>
<evidence type="ECO:0000259" key="1">
    <source>
        <dbReference type="PROSITE" id="PS50910"/>
    </source>
</evidence>
<organism evidence="2 3">
    <name type="scientific">Novosphingobium endophyticum</name>
    <dbReference type="NCBI Taxonomy" id="1955250"/>
    <lineage>
        <taxon>Bacteria</taxon>
        <taxon>Pseudomonadati</taxon>
        <taxon>Pseudomonadota</taxon>
        <taxon>Alphaproteobacteria</taxon>
        <taxon>Sphingomonadales</taxon>
        <taxon>Sphingomonadaceae</taxon>
        <taxon>Novosphingobium</taxon>
    </lineage>
</organism>
<dbReference type="SMART" id="SM00748">
    <property type="entry name" value="HEPN"/>
    <property type="match status" value="1"/>
</dbReference>
<dbReference type="Pfam" id="PF05168">
    <property type="entry name" value="HEPN"/>
    <property type="match status" value="1"/>
</dbReference>
<dbReference type="RefSeq" id="WP_188773219.1">
    <property type="nucleotide sequence ID" value="NZ_BMHK01000060.1"/>
</dbReference>
<dbReference type="AlphaFoldDB" id="A0A916TVY5"/>
<dbReference type="InterPro" id="IPR052548">
    <property type="entry name" value="Type_VII_TA_antitoxin"/>
</dbReference>
<dbReference type="Proteomes" id="UP000608154">
    <property type="component" value="Unassembled WGS sequence"/>
</dbReference>
<name>A0A916TVY5_9SPHN</name>
<accession>A0A916TVY5</accession>
<proteinExistence type="predicted"/>
<reference evidence="2" key="2">
    <citation type="submission" date="2020-09" db="EMBL/GenBank/DDBJ databases">
        <authorList>
            <person name="Sun Q."/>
            <person name="Zhou Y."/>
        </authorList>
    </citation>
    <scope>NUCLEOTIDE SEQUENCE</scope>
    <source>
        <strain evidence="2">CGMCC 1.15095</strain>
    </source>
</reference>